<dbReference type="CDD" id="cd14791">
    <property type="entry name" value="GH36"/>
    <property type="match status" value="1"/>
</dbReference>
<dbReference type="PANTHER" id="PTHR43053:SF3">
    <property type="entry name" value="ALPHA-GALACTOSIDASE C-RELATED"/>
    <property type="match status" value="1"/>
</dbReference>
<comment type="caution">
    <text evidence="4">The sequence shown here is derived from an EMBL/GenBank/DDBJ whole genome shotgun (WGS) entry which is preliminary data.</text>
</comment>
<keyword evidence="1 4" id="KW-0378">Hydrolase</keyword>
<sequence length="701" mass="79184">MIESTWQRISENGIELLLEITADGDVRLLHFGTGEPEDVAQWPDKIRAKYRLIEVHASGENHNDHHGSKHTGTLPGGRLKLIGTEDRRNASGRWITWQLEDRQTGLTAHYHLQFYDRIQVVRTWTELANSSTETIGLEYVSTFALYGIDREGMGDRGEKMRLHIPHNTWYGEAQWRQYSLPELGLEQVNAFSMKRLSYASTGTWSSSQYAPMGFLENAEAGTGLVWQIEHNGSWHWEISDMADQLYLQLSGPTEAENHWWKTLAPGETFVTVPAAIGVVKGGVEKAIAEMTRYRRAIRRPNADNVRLPVIFNDYMNCLFGDPTTEKLLPLIDAAAAAGCEYYCVDCGWYSDGEWWDGVGEWLPSEARFPGGIGEVMQYIRDKGMIGGLWLEIEVMGTQCKLASEVPDDWFFLRHGKRVIDHARYQLDFRNPDVRAYADKVIDRVVGEYGAGYIKMDYNINAGIGTDHEADSAGDGLLDHNRAYLGWLDGVFARYPDLVIENCGSGGMRIDYALLSRHSIQSTSDQTDYAKNAVIAAASASLVTPEQAAVWSYPLREGDEEEVIVNMVNSLLLRIHQSGHLAEISSERLALVQEAIAYYKEIRGHIREGLPFWPLGLPNFESPWLSFGIRNNSTWLLAVWRMDDSEETCKIPIPALRHLPIQARMAYPSNADEAWSWDASQGALTVTLPKTRMARLFEFQVQ</sequence>
<dbReference type="EC" id="3.2.1.22" evidence="4"/>
<evidence type="ECO:0000256" key="1">
    <source>
        <dbReference type="ARBA" id="ARBA00022801"/>
    </source>
</evidence>
<dbReference type="PRINTS" id="PR00743">
    <property type="entry name" value="GLHYDRLASE36"/>
</dbReference>
<dbReference type="InterPro" id="IPR017853">
    <property type="entry name" value="GH"/>
</dbReference>
<dbReference type="Proteomes" id="UP000570361">
    <property type="component" value="Unassembled WGS sequence"/>
</dbReference>
<evidence type="ECO:0000256" key="3">
    <source>
        <dbReference type="SAM" id="MobiDB-lite"/>
    </source>
</evidence>
<name>A0A7W5B4Y2_9BACL</name>
<evidence type="ECO:0000313" key="5">
    <source>
        <dbReference type="Proteomes" id="UP000570361"/>
    </source>
</evidence>
<dbReference type="Gene3D" id="3.20.20.70">
    <property type="entry name" value="Aldolase class I"/>
    <property type="match status" value="1"/>
</dbReference>
<accession>A0A7W5B4Y2</accession>
<protein>
    <submittedName>
        <fullName evidence="4">Alpha-galactosidase</fullName>
        <ecNumber evidence="4">3.2.1.22</ecNumber>
    </submittedName>
</protein>
<evidence type="ECO:0000313" key="4">
    <source>
        <dbReference type="EMBL" id="MBB3114500.1"/>
    </source>
</evidence>
<proteinExistence type="predicted"/>
<organism evidence="4 5">
    <name type="scientific">Paenibacillus phyllosphaerae</name>
    <dbReference type="NCBI Taxonomy" id="274593"/>
    <lineage>
        <taxon>Bacteria</taxon>
        <taxon>Bacillati</taxon>
        <taxon>Bacillota</taxon>
        <taxon>Bacilli</taxon>
        <taxon>Bacillales</taxon>
        <taxon>Paenibacillaceae</taxon>
        <taxon>Paenibacillus</taxon>
    </lineage>
</organism>
<dbReference type="RefSeq" id="WP_183604533.1">
    <property type="nucleotide sequence ID" value="NZ_JACHXK010000033.1"/>
</dbReference>
<dbReference type="InterPro" id="IPR013785">
    <property type="entry name" value="Aldolase_TIM"/>
</dbReference>
<dbReference type="GO" id="GO:0016052">
    <property type="term" value="P:carbohydrate catabolic process"/>
    <property type="evidence" value="ECO:0007669"/>
    <property type="project" value="InterPro"/>
</dbReference>
<feature type="region of interest" description="Disordered" evidence="3">
    <location>
        <begin position="59"/>
        <end position="79"/>
    </location>
</feature>
<dbReference type="GO" id="GO:0004557">
    <property type="term" value="F:alpha-galactosidase activity"/>
    <property type="evidence" value="ECO:0007669"/>
    <property type="project" value="UniProtKB-EC"/>
</dbReference>
<dbReference type="Pfam" id="PF02065">
    <property type="entry name" value="Melibiase"/>
    <property type="match status" value="1"/>
</dbReference>
<keyword evidence="2 4" id="KW-0326">Glycosidase</keyword>
<dbReference type="InterPro" id="IPR002252">
    <property type="entry name" value="Glyco_hydro_36"/>
</dbReference>
<evidence type="ECO:0000256" key="2">
    <source>
        <dbReference type="ARBA" id="ARBA00023295"/>
    </source>
</evidence>
<dbReference type="PANTHER" id="PTHR43053">
    <property type="entry name" value="GLYCOSIDASE FAMILY 31"/>
    <property type="match status" value="1"/>
</dbReference>
<dbReference type="InterPro" id="IPR038417">
    <property type="entry name" value="Alpga-gal_N_sf"/>
</dbReference>
<reference evidence="4 5" key="1">
    <citation type="submission" date="2020-08" db="EMBL/GenBank/DDBJ databases">
        <title>Genomic Encyclopedia of Type Strains, Phase III (KMG-III): the genomes of soil and plant-associated and newly described type strains.</title>
        <authorList>
            <person name="Whitman W."/>
        </authorList>
    </citation>
    <scope>NUCLEOTIDE SEQUENCE [LARGE SCALE GENOMIC DNA]</scope>
    <source>
        <strain evidence="4 5">CECT 5862</strain>
    </source>
</reference>
<keyword evidence="5" id="KW-1185">Reference proteome</keyword>
<dbReference type="SUPFAM" id="SSF51445">
    <property type="entry name" value="(Trans)glycosidases"/>
    <property type="match status" value="1"/>
</dbReference>
<dbReference type="AlphaFoldDB" id="A0A7W5B4Y2"/>
<gene>
    <name evidence="4" type="ORF">FHS18_006621</name>
</gene>
<dbReference type="Gene3D" id="2.70.98.60">
    <property type="entry name" value="alpha-galactosidase from lactobacil brevis"/>
    <property type="match status" value="1"/>
</dbReference>
<dbReference type="InterPro" id="IPR050985">
    <property type="entry name" value="Alpha-glycosidase_related"/>
</dbReference>
<dbReference type="EMBL" id="JACHXK010000033">
    <property type="protein sequence ID" value="MBB3114500.1"/>
    <property type="molecule type" value="Genomic_DNA"/>
</dbReference>